<keyword evidence="1" id="KW-0472">Membrane</keyword>
<dbReference type="InterPro" id="IPR002711">
    <property type="entry name" value="HNH"/>
</dbReference>
<name>A0A6C0HBF9_9ZZZZ</name>
<organism evidence="3">
    <name type="scientific">viral metagenome</name>
    <dbReference type="NCBI Taxonomy" id="1070528"/>
    <lineage>
        <taxon>unclassified sequences</taxon>
        <taxon>metagenomes</taxon>
        <taxon>organismal metagenomes</taxon>
    </lineage>
</organism>
<feature type="transmembrane region" description="Helical" evidence="1">
    <location>
        <begin position="34"/>
        <end position="51"/>
    </location>
</feature>
<feature type="domain" description="HNH nuclease" evidence="2">
    <location>
        <begin position="141"/>
        <end position="193"/>
    </location>
</feature>
<dbReference type="Gene3D" id="1.10.30.50">
    <property type="match status" value="1"/>
</dbReference>
<dbReference type="AlphaFoldDB" id="A0A6C0HBF9"/>
<feature type="transmembrane region" description="Helical" evidence="1">
    <location>
        <begin position="5"/>
        <end position="22"/>
    </location>
</feature>
<protein>
    <recommendedName>
        <fullName evidence="2">HNH nuclease domain-containing protein</fullName>
    </recommendedName>
</protein>
<keyword evidence="1" id="KW-0812">Transmembrane</keyword>
<accession>A0A6C0HBF9</accession>
<dbReference type="GO" id="GO:0003676">
    <property type="term" value="F:nucleic acid binding"/>
    <property type="evidence" value="ECO:0007669"/>
    <property type="project" value="InterPro"/>
</dbReference>
<evidence type="ECO:0000256" key="1">
    <source>
        <dbReference type="SAM" id="Phobius"/>
    </source>
</evidence>
<evidence type="ECO:0000259" key="2">
    <source>
        <dbReference type="SMART" id="SM00507"/>
    </source>
</evidence>
<keyword evidence="1" id="KW-1133">Transmembrane helix</keyword>
<dbReference type="GO" id="GO:0004519">
    <property type="term" value="F:endonuclease activity"/>
    <property type="evidence" value="ECO:0007669"/>
    <property type="project" value="InterPro"/>
</dbReference>
<sequence length="201" mass="23050">MRFEIILFLIAGFIMANIYTDGKYMRIALSWKKYYQMAGVAIGALMIYWLIRRKPAQAREMLSASNDYLKYLPVDKNTSSIISPILDFTTKQNILADQYWGSYSQQDGGYNYPVVPMRQQHSEKRILTSGKQPTKRSVSETKKKYVASSQNWKCGGCGKQLTAWFEVDHKVRLEYGGSNEVSNLVALCRECHGEKTTMENL</sequence>
<dbReference type="EMBL" id="MN739923">
    <property type="protein sequence ID" value="QHT77921.1"/>
    <property type="molecule type" value="Genomic_DNA"/>
</dbReference>
<evidence type="ECO:0000313" key="3">
    <source>
        <dbReference type="EMBL" id="QHT77921.1"/>
    </source>
</evidence>
<dbReference type="Pfam" id="PF01844">
    <property type="entry name" value="HNH"/>
    <property type="match status" value="1"/>
</dbReference>
<dbReference type="CDD" id="cd00085">
    <property type="entry name" value="HNHc"/>
    <property type="match status" value="1"/>
</dbReference>
<dbReference type="SMART" id="SM00507">
    <property type="entry name" value="HNHc"/>
    <property type="match status" value="1"/>
</dbReference>
<dbReference type="GO" id="GO:0008270">
    <property type="term" value="F:zinc ion binding"/>
    <property type="evidence" value="ECO:0007669"/>
    <property type="project" value="InterPro"/>
</dbReference>
<reference evidence="3" key="1">
    <citation type="journal article" date="2020" name="Nature">
        <title>Giant virus diversity and host interactions through global metagenomics.</title>
        <authorList>
            <person name="Schulz F."/>
            <person name="Roux S."/>
            <person name="Paez-Espino D."/>
            <person name="Jungbluth S."/>
            <person name="Walsh D.A."/>
            <person name="Denef V.J."/>
            <person name="McMahon K.D."/>
            <person name="Konstantinidis K.T."/>
            <person name="Eloe-Fadrosh E.A."/>
            <person name="Kyrpides N.C."/>
            <person name="Woyke T."/>
        </authorList>
    </citation>
    <scope>NUCLEOTIDE SEQUENCE</scope>
    <source>
        <strain evidence="3">GVMAG-M-3300023179-90</strain>
    </source>
</reference>
<dbReference type="InterPro" id="IPR003615">
    <property type="entry name" value="HNH_nuc"/>
</dbReference>
<proteinExistence type="predicted"/>